<accession>L7LQP3</accession>
<dbReference type="SUPFAM" id="SSF50814">
    <property type="entry name" value="Lipocalins"/>
    <property type="match status" value="1"/>
</dbReference>
<evidence type="ECO:0000313" key="2">
    <source>
        <dbReference type="EMBL" id="JAA54015.1"/>
    </source>
</evidence>
<dbReference type="InterPro" id="IPR012674">
    <property type="entry name" value="Calycin"/>
</dbReference>
<organism evidence="2">
    <name type="scientific">Rhipicephalus pulchellus</name>
    <name type="common">Yellow backed tick</name>
    <name type="synonym">Dermacentor pulchellus</name>
    <dbReference type="NCBI Taxonomy" id="72859"/>
    <lineage>
        <taxon>Eukaryota</taxon>
        <taxon>Metazoa</taxon>
        <taxon>Ecdysozoa</taxon>
        <taxon>Arthropoda</taxon>
        <taxon>Chelicerata</taxon>
        <taxon>Arachnida</taxon>
        <taxon>Acari</taxon>
        <taxon>Parasitiformes</taxon>
        <taxon>Ixodida</taxon>
        <taxon>Ixodoidea</taxon>
        <taxon>Ixodidae</taxon>
        <taxon>Rhipicephalinae</taxon>
        <taxon>Rhipicephalus</taxon>
        <taxon>Rhipicephalus</taxon>
    </lineage>
</organism>
<sequence length="214" mass="24124">MQLIFFIVLVGVVYADTTNSEPADQIKKDTPVWANEDKFGGYQDAWATINKPNVDYYLVSATYNKSETFGENFSCVKVQTTSVHAANKSVDAEMKYKDEKKGIQTLQLRTKAIKEYNYIKKENALEYGSQADKGTTGQHAEARSASKAEVGTLVFSDPNRCDLVSVNDGDDMELWVNEDVKDQVPPCCLFLLDYFKPSGKPTHKIYISKEECHY</sequence>
<name>L7LQP3_RHIPC</name>
<reference evidence="2" key="2">
    <citation type="journal article" date="2015" name="J. Proteomics">
        <title>Sexual differences in the sialomes of the zebra tick, Rhipicephalus pulchellus.</title>
        <authorList>
            <person name="Tan A.W."/>
            <person name="Francischetti I.M."/>
            <person name="Slovak M."/>
            <person name="Kini R.M."/>
            <person name="Ribeiro J.M."/>
        </authorList>
    </citation>
    <scope>NUCLEOTIDE SEQUENCE</scope>
    <source>
        <tissue evidence="2">Salivary gland</tissue>
    </source>
</reference>
<dbReference type="PRINTS" id="PR01220">
    <property type="entry name" value="HISBINDING"/>
</dbReference>
<evidence type="ECO:0000256" key="1">
    <source>
        <dbReference type="SAM" id="SignalP"/>
    </source>
</evidence>
<reference evidence="2" key="1">
    <citation type="submission" date="2012-11" db="EMBL/GenBank/DDBJ databases">
        <authorList>
            <person name="Lucero-Rivera Y.E."/>
            <person name="Tovar-Ramirez D."/>
        </authorList>
    </citation>
    <scope>NUCLEOTIDE SEQUENCE</scope>
    <source>
        <tissue evidence="2">Salivary gland</tissue>
    </source>
</reference>
<dbReference type="GO" id="GO:0030682">
    <property type="term" value="P:symbiont-mediated perturbation of host defenses"/>
    <property type="evidence" value="ECO:0007669"/>
    <property type="project" value="InterPro"/>
</dbReference>
<dbReference type="InterPro" id="IPR002970">
    <property type="entry name" value="Tick_his-bd"/>
</dbReference>
<dbReference type="GO" id="GO:0043176">
    <property type="term" value="F:amine binding"/>
    <property type="evidence" value="ECO:0007669"/>
    <property type="project" value="InterPro"/>
</dbReference>
<dbReference type="EMBL" id="GACK01011019">
    <property type="protein sequence ID" value="JAA54015.1"/>
    <property type="molecule type" value="mRNA"/>
</dbReference>
<feature type="chain" id="PRO_5013266102" evidence="1">
    <location>
        <begin position="16"/>
        <end position="214"/>
    </location>
</feature>
<dbReference type="Gene3D" id="2.40.128.20">
    <property type="match status" value="1"/>
</dbReference>
<proteinExistence type="evidence at transcript level"/>
<dbReference type="AlphaFoldDB" id="L7LQP3"/>
<keyword evidence="1" id="KW-0732">Signal</keyword>
<protein>
    <submittedName>
        <fullName evidence="2">Putative group vi salivary lipocalin</fullName>
    </submittedName>
</protein>
<feature type="signal peptide" evidence="1">
    <location>
        <begin position="1"/>
        <end position="15"/>
    </location>
</feature>
<dbReference type="Pfam" id="PF02098">
    <property type="entry name" value="His_binding"/>
    <property type="match status" value="1"/>
</dbReference>